<accession>A0A9Q4B1U1</accession>
<dbReference type="AlphaFoldDB" id="A0A9Q4B1U1"/>
<evidence type="ECO:0000313" key="5">
    <source>
        <dbReference type="EMBL" id="MCR6096477.1"/>
    </source>
</evidence>
<organism evidence="5 6">
    <name type="scientific">Salipaludibacillus agaradhaerens</name>
    <name type="common">Bacillus agaradhaerens</name>
    <dbReference type="NCBI Taxonomy" id="76935"/>
    <lineage>
        <taxon>Bacteria</taxon>
        <taxon>Bacillati</taxon>
        <taxon>Bacillota</taxon>
        <taxon>Bacilli</taxon>
        <taxon>Bacillales</taxon>
        <taxon>Bacillaceae</taxon>
    </lineage>
</organism>
<dbReference type="PANTHER" id="PTHR37293">
    <property type="entry name" value="PHAGE REPLICATION PROTEIN-RELATED"/>
    <property type="match status" value="1"/>
</dbReference>
<sequence>MENQHVFKLLSEPPFTLPSLLFKYYKQLGLTDEQFLILIHIRQFHQEGNDFPTPDNLVERMTITSNDCAHQLKELLSKRFIEIVESKGTDNKISEMISIAPLFEKLQMHLNEQSQHKVKEDKQLQEGKLFQRFEEEFARPLSPMEMEMISMWLDDDGHEPFIIEAALRESVVSSKLNFRYIDRILFDWKKNGVKTIEQAKSHGENIRNHQSNRQFSRSSETQREKKHPGYNWLEGGGN</sequence>
<dbReference type="Gene3D" id="1.10.10.630">
    <property type="entry name" value="DnaD domain-like"/>
    <property type="match status" value="1"/>
</dbReference>
<feature type="domain" description="DnaB/C C-terminal" evidence="3">
    <location>
        <begin position="130"/>
        <end position="202"/>
    </location>
</feature>
<dbReference type="InterPro" id="IPR034829">
    <property type="entry name" value="DnaD-like_sf"/>
</dbReference>
<dbReference type="InterPro" id="IPR036388">
    <property type="entry name" value="WH-like_DNA-bd_sf"/>
</dbReference>
<evidence type="ECO:0000313" key="6">
    <source>
        <dbReference type="Proteomes" id="UP001057753"/>
    </source>
</evidence>
<dbReference type="InterPro" id="IPR053162">
    <property type="entry name" value="DnaD"/>
</dbReference>
<dbReference type="InterPro" id="IPR006343">
    <property type="entry name" value="DnaB/C_C"/>
</dbReference>
<comment type="caution">
    <text evidence="5">The sequence shown here is derived from an EMBL/GenBank/DDBJ whole genome shotgun (WGS) entry which is preliminary data.</text>
</comment>
<protein>
    <submittedName>
        <fullName evidence="5">DnaD domain-containing protein</fullName>
    </submittedName>
</protein>
<gene>
    <name evidence="5" type="ORF">HXA33_07915</name>
</gene>
<feature type="domain" description="DnaD N-terminal" evidence="4">
    <location>
        <begin position="18"/>
        <end position="115"/>
    </location>
</feature>
<dbReference type="NCBIfam" id="TIGR01446">
    <property type="entry name" value="DnaD_dom"/>
    <property type="match status" value="1"/>
</dbReference>
<name>A0A9Q4B1U1_SALAG</name>
<feature type="region of interest" description="Disordered" evidence="2">
    <location>
        <begin position="202"/>
        <end position="238"/>
    </location>
</feature>
<dbReference type="InterPro" id="IPR053843">
    <property type="entry name" value="DnaD_N"/>
</dbReference>
<evidence type="ECO:0000259" key="3">
    <source>
        <dbReference type="Pfam" id="PF07261"/>
    </source>
</evidence>
<dbReference type="Pfam" id="PF07261">
    <property type="entry name" value="DnaB_2"/>
    <property type="match status" value="1"/>
</dbReference>
<evidence type="ECO:0000256" key="1">
    <source>
        <dbReference type="ARBA" id="ARBA00093462"/>
    </source>
</evidence>
<evidence type="ECO:0000256" key="2">
    <source>
        <dbReference type="SAM" id="MobiDB-lite"/>
    </source>
</evidence>
<dbReference type="RefSeq" id="WP_257821076.1">
    <property type="nucleotide sequence ID" value="NZ_JABXYM010000001.1"/>
</dbReference>
<dbReference type="Pfam" id="PF21984">
    <property type="entry name" value="DnaD_N"/>
    <property type="match status" value="1"/>
</dbReference>
<keyword evidence="6" id="KW-1185">Reference proteome</keyword>
<dbReference type="Gene3D" id="1.10.10.10">
    <property type="entry name" value="Winged helix-like DNA-binding domain superfamily/Winged helix DNA-binding domain"/>
    <property type="match status" value="1"/>
</dbReference>
<reference evidence="5" key="1">
    <citation type="submission" date="2020-06" db="EMBL/GenBank/DDBJ databases">
        <title>Insight into the genomes of haloalkaliphilic bacilli from Kenyan soda lakes.</title>
        <authorList>
            <person name="Mwirichia R."/>
            <person name="Villamizar G.C."/>
            <person name="Poehlein A."/>
            <person name="Mugweru J."/>
            <person name="Kipnyargis A."/>
            <person name="Kiplimo D."/>
            <person name="Orwa P."/>
            <person name="Daniel R."/>
        </authorList>
    </citation>
    <scope>NUCLEOTIDE SEQUENCE</scope>
    <source>
        <strain evidence="5">B1096_S55</strain>
    </source>
</reference>
<dbReference type="PANTHER" id="PTHR37293:SF6">
    <property type="entry name" value="DNA REPLICATION PROTEIN DNAD"/>
    <property type="match status" value="1"/>
</dbReference>
<dbReference type="EMBL" id="JABXYM010000001">
    <property type="protein sequence ID" value="MCR6096477.1"/>
    <property type="molecule type" value="Genomic_DNA"/>
</dbReference>
<feature type="compositionally biased region" description="Polar residues" evidence="2">
    <location>
        <begin position="208"/>
        <end position="219"/>
    </location>
</feature>
<evidence type="ECO:0000259" key="4">
    <source>
        <dbReference type="Pfam" id="PF21984"/>
    </source>
</evidence>
<dbReference type="InterPro" id="IPR036390">
    <property type="entry name" value="WH_DNA-bd_sf"/>
</dbReference>
<dbReference type="SUPFAM" id="SSF46785">
    <property type="entry name" value="Winged helix' DNA-binding domain"/>
    <property type="match status" value="1"/>
</dbReference>
<dbReference type="SUPFAM" id="SSF158499">
    <property type="entry name" value="DnaD domain-like"/>
    <property type="match status" value="1"/>
</dbReference>
<dbReference type="Proteomes" id="UP001057753">
    <property type="component" value="Unassembled WGS sequence"/>
</dbReference>
<comment type="similarity">
    <text evidence="1">Belongs to the DnaB/DnaD family.</text>
</comment>
<proteinExistence type="inferred from homology"/>